<dbReference type="PANTHER" id="PTHR35399">
    <property type="entry name" value="SLR8030 PROTEIN"/>
    <property type="match status" value="1"/>
</dbReference>
<comment type="caution">
    <text evidence="2">The sequence shown here is derived from an EMBL/GenBank/DDBJ whole genome shotgun (WGS) entry which is preliminary data.</text>
</comment>
<keyword evidence="3" id="KW-1185">Reference proteome</keyword>
<evidence type="ECO:0000313" key="2">
    <source>
        <dbReference type="EMBL" id="PYE40799.1"/>
    </source>
</evidence>
<feature type="region of interest" description="Disordered" evidence="1">
    <location>
        <begin position="1"/>
        <end position="22"/>
    </location>
</feature>
<dbReference type="EMBL" id="QJSU01000001">
    <property type="protein sequence ID" value="PYE40799.1"/>
    <property type="molecule type" value="Genomic_DNA"/>
</dbReference>
<protein>
    <recommendedName>
        <fullName evidence="4">Phosphatase</fullName>
    </recommendedName>
</protein>
<sequence>MTLLSNKPVNNDQQANNNQINNKQNLAHEVIEDSNPTNNMDFQTIISRRLNRRSLLKGGTGLTAAAFFGALPLVGHTKGANSTMTVRSGDDATVPAHGNRSRPETLKFTAVAHSTAAEMSVADGYKAEMILPLGTPLMSGIEDWKDNREQSAESFDWRMGDNHDGMWFFGKTGNNYDVKASESGLLVMNHEYVNSAELSPFGYDVKKDSSAEPIFQEVRRATDVRREVNCHGVAVVEMKRRASGKGYEMVRDSKYNRRITSSTTSQLTGPVAGSDLVKTKFDPTGLKTRGINNNCGAGLSPWGTYLTTEENFLGVFARGKDASQLSAAQNYGRERYGAKEDHATWGYLWHTPKAADATMADEFARWNMTVAGKTAIDDYRNAFNTFGYITEIDPFDKNAMPQKRTALGRFAHENCAFAPVKQGRPVVFYMGDDSRGEYIYKFVSKAKWSKSDIGGGLKAGDKYMNEGTLYTAIFNEDGSGTWQPLVYGQNGLDNTNSVLPFNGQDDVLVFARAAADVLGATKMDRPEWVSVSPVTGEVYVTLTNNKNRGVDDDQPVSASNPRSYDVNGKAAGNDNGHIIRWAETNGDHAATSFEWDIYLFASPSDKSSENLSGLNANNDLSSPDGLFFDPRGVLWIQTDDGAYTDTTNCMLLAALPGKVNDGSVKTASTGQETRIGLAATDDNLKRFFVGPEGCEVTGITMTPDFKTLFINIQHPGNAWGAVKGGITPRSATVMITKNDGDVILAESFS</sequence>
<reference evidence="2 3" key="1">
    <citation type="submission" date="2018-06" db="EMBL/GenBank/DDBJ databases">
        <title>Genomic Encyclopedia of Type Strains, Phase III (KMG-III): the genomes of soil and plant-associated and newly described type strains.</title>
        <authorList>
            <person name="Whitman W."/>
        </authorList>
    </citation>
    <scope>NUCLEOTIDE SEQUENCE [LARGE SCALE GENOMIC DNA]</scope>
    <source>
        <strain evidence="2 3">CECT 5889</strain>
    </source>
</reference>
<proteinExistence type="predicted"/>
<dbReference type="InterPro" id="IPR008557">
    <property type="entry name" value="PhoX"/>
</dbReference>
<name>A0A2V4UP68_9GAMM</name>
<dbReference type="SUPFAM" id="SSF63829">
    <property type="entry name" value="Calcium-dependent phosphotriesterase"/>
    <property type="match status" value="1"/>
</dbReference>
<gene>
    <name evidence="2" type="ORF">DFP82_101112</name>
</gene>
<evidence type="ECO:0000256" key="1">
    <source>
        <dbReference type="SAM" id="MobiDB-lite"/>
    </source>
</evidence>
<organism evidence="2 3">
    <name type="scientific">Psychrobacter fozii</name>
    <dbReference type="NCBI Taxonomy" id="198480"/>
    <lineage>
        <taxon>Bacteria</taxon>
        <taxon>Pseudomonadati</taxon>
        <taxon>Pseudomonadota</taxon>
        <taxon>Gammaproteobacteria</taxon>
        <taxon>Moraxellales</taxon>
        <taxon>Moraxellaceae</taxon>
        <taxon>Psychrobacter</taxon>
    </lineage>
</organism>
<evidence type="ECO:0008006" key="4">
    <source>
        <dbReference type="Google" id="ProtNLM"/>
    </source>
</evidence>
<dbReference type="AlphaFoldDB" id="A0A2V4UP68"/>
<dbReference type="PANTHER" id="PTHR35399:SF2">
    <property type="entry name" value="DUF839 DOMAIN-CONTAINING PROTEIN"/>
    <property type="match status" value="1"/>
</dbReference>
<feature type="compositionally biased region" description="Low complexity" evidence="1">
    <location>
        <begin position="10"/>
        <end position="22"/>
    </location>
</feature>
<evidence type="ECO:0000313" key="3">
    <source>
        <dbReference type="Proteomes" id="UP000247746"/>
    </source>
</evidence>
<dbReference type="Pfam" id="PF05787">
    <property type="entry name" value="PhoX"/>
    <property type="match status" value="1"/>
</dbReference>
<accession>A0A2V4UP68</accession>
<dbReference type="OrthoDB" id="9801383at2"/>
<feature type="region of interest" description="Disordered" evidence="1">
    <location>
        <begin position="545"/>
        <end position="569"/>
    </location>
</feature>
<dbReference type="Proteomes" id="UP000247746">
    <property type="component" value="Unassembled WGS sequence"/>
</dbReference>